<name>A0A1Z2XVI4_9FIRM</name>
<evidence type="ECO:0000256" key="1">
    <source>
        <dbReference type="ARBA" id="ARBA00022980"/>
    </source>
</evidence>
<gene>
    <name evidence="3" type="ORF">ADH66_18395</name>
    <name evidence="4" type="ORF">I5Q82_08810</name>
</gene>
<accession>A0A1Z2XVI4</accession>
<proteinExistence type="predicted"/>
<dbReference type="CDD" id="cd06088">
    <property type="entry name" value="KOW_RPL14"/>
    <property type="match status" value="1"/>
</dbReference>
<reference evidence="5" key="2">
    <citation type="submission" date="2017-05" db="EMBL/GenBank/DDBJ databases">
        <title>Improved OligoMM genomes.</title>
        <authorList>
            <person name="Garzetti D."/>
        </authorList>
    </citation>
    <scope>NUCLEOTIDE SEQUENCE [LARGE SCALE GENOMIC DNA]</scope>
    <source>
        <strain evidence="5">KB18</strain>
    </source>
</reference>
<organism evidence="4 6">
    <name type="scientific">Acutalibacter muris</name>
    <dbReference type="NCBI Taxonomy" id="1796620"/>
    <lineage>
        <taxon>Bacteria</taxon>
        <taxon>Bacillati</taxon>
        <taxon>Bacillota</taxon>
        <taxon>Clostridia</taxon>
        <taxon>Eubacteriales</taxon>
        <taxon>Acutalibacteraceae</taxon>
        <taxon>Acutalibacter</taxon>
    </lineage>
</organism>
<dbReference type="EMBL" id="CP065321">
    <property type="protein sequence ID" value="QQR31732.1"/>
    <property type="molecule type" value="Genomic_DNA"/>
</dbReference>
<keyword evidence="2" id="KW-0687">Ribonucleoprotein</keyword>
<dbReference type="RefSeq" id="WP_066537803.1">
    <property type="nucleotide sequence ID" value="NZ_CAJTCQ010000001.1"/>
</dbReference>
<dbReference type="InterPro" id="IPR008991">
    <property type="entry name" value="Translation_prot_SH3-like_sf"/>
</dbReference>
<evidence type="ECO:0000313" key="5">
    <source>
        <dbReference type="Proteomes" id="UP000196710"/>
    </source>
</evidence>
<dbReference type="InterPro" id="IPR041985">
    <property type="entry name" value="Ribosomal_eL14_KOW"/>
</dbReference>
<evidence type="ECO:0000313" key="6">
    <source>
        <dbReference type="Proteomes" id="UP000596035"/>
    </source>
</evidence>
<protein>
    <submittedName>
        <fullName evidence="4">KOW domain-containing RNA-binding protein</fullName>
    </submittedName>
</protein>
<dbReference type="KEGG" id="amur:ADH66_18395"/>
<reference evidence="3" key="1">
    <citation type="journal article" date="2017" name="Genome Announc.">
        <title>High-Quality Whole-Genome Sequences of the Oligo-Mouse-Microbiota Bacterial Community.</title>
        <authorList>
            <person name="Garzetti D."/>
            <person name="Brugiroux S."/>
            <person name="Bunk B."/>
            <person name="Pukall R."/>
            <person name="McCoy K.D."/>
            <person name="Macpherson A.J."/>
            <person name="Stecher B."/>
        </authorList>
    </citation>
    <scope>NUCLEOTIDE SEQUENCE</scope>
    <source>
        <strain evidence="3">KB18</strain>
    </source>
</reference>
<dbReference type="Proteomes" id="UP000596035">
    <property type="component" value="Chromosome"/>
</dbReference>
<dbReference type="GO" id="GO:1990904">
    <property type="term" value="C:ribonucleoprotein complex"/>
    <property type="evidence" value="ECO:0007669"/>
    <property type="project" value="UniProtKB-KW"/>
</dbReference>
<dbReference type="SUPFAM" id="SSF50104">
    <property type="entry name" value="Translation proteins SH3-like domain"/>
    <property type="match status" value="1"/>
</dbReference>
<evidence type="ECO:0000313" key="3">
    <source>
        <dbReference type="EMBL" id="ASB42443.1"/>
    </source>
</evidence>
<dbReference type="Proteomes" id="UP000196710">
    <property type="component" value="Chromosome"/>
</dbReference>
<dbReference type="AlphaFoldDB" id="A0A1Z2XVI4"/>
<keyword evidence="1" id="KW-0689">Ribosomal protein</keyword>
<sequence length="88" mass="9650">MELKRGQVVRSKAGRDQGSLLAVLSTEPPWAVLADGKGRPLERPKRKKLMHLSPTLTVLSEEALATNRKLRAALREAGGQRENIPAEV</sequence>
<evidence type="ECO:0000313" key="4">
    <source>
        <dbReference type="EMBL" id="QQR31732.1"/>
    </source>
</evidence>
<reference evidence="4 6" key="3">
    <citation type="submission" date="2020-11" db="EMBL/GenBank/DDBJ databases">
        <title>Closed and high quality bacterial genomes of the OMM12 community.</title>
        <authorList>
            <person name="Marbouty M."/>
            <person name="Lamy-Besnier Q."/>
            <person name="Debarbieux L."/>
            <person name="Koszul R."/>
        </authorList>
    </citation>
    <scope>NUCLEOTIDE SEQUENCE [LARGE SCALE GENOMIC DNA]</scope>
    <source>
        <strain evidence="4 6">KB18</strain>
    </source>
</reference>
<dbReference type="GO" id="GO:0005840">
    <property type="term" value="C:ribosome"/>
    <property type="evidence" value="ECO:0007669"/>
    <property type="project" value="UniProtKB-KW"/>
</dbReference>
<dbReference type="EMBL" id="CP021422">
    <property type="protein sequence ID" value="ASB42443.1"/>
    <property type="molecule type" value="Genomic_DNA"/>
</dbReference>
<evidence type="ECO:0000256" key="2">
    <source>
        <dbReference type="ARBA" id="ARBA00023274"/>
    </source>
</evidence>
<keyword evidence="5" id="KW-1185">Reference proteome</keyword>